<evidence type="ECO:0000313" key="2">
    <source>
        <dbReference type="EMBL" id="OGC84340.1"/>
    </source>
</evidence>
<feature type="chain" id="PRO_5009515456" description="Lysyl oxidase" evidence="1">
    <location>
        <begin position="24"/>
        <end position="241"/>
    </location>
</feature>
<evidence type="ECO:0008006" key="4">
    <source>
        <dbReference type="Google" id="ProtNLM"/>
    </source>
</evidence>
<accession>A0A1F4XRL8</accession>
<dbReference type="GO" id="GO:0016641">
    <property type="term" value="F:oxidoreductase activity, acting on the CH-NH2 group of donors, oxygen as acceptor"/>
    <property type="evidence" value="ECO:0007669"/>
    <property type="project" value="InterPro"/>
</dbReference>
<keyword evidence="1" id="KW-0732">Signal</keyword>
<dbReference type="EMBL" id="MEWW01000017">
    <property type="protein sequence ID" value="OGC84340.1"/>
    <property type="molecule type" value="Genomic_DNA"/>
</dbReference>
<protein>
    <recommendedName>
        <fullName evidence="4">Lysyl oxidase</fullName>
    </recommendedName>
</protein>
<organism evidence="2 3">
    <name type="scientific">Candidatus Adlerbacteria bacterium RIFCSPHIGHO2_12_FULL_53_18</name>
    <dbReference type="NCBI Taxonomy" id="1797242"/>
    <lineage>
        <taxon>Bacteria</taxon>
        <taxon>Candidatus Adleribacteriota</taxon>
    </lineage>
</organism>
<dbReference type="Proteomes" id="UP000178091">
    <property type="component" value="Unassembled WGS sequence"/>
</dbReference>
<gene>
    <name evidence="2" type="ORF">A3F55_01575</name>
</gene>
<evidence type="ECO:0000313" key="3">
    <source>
        <dbReference type="Proteomes" id="UP000178091"/>
    </source>
</evidence>
<dbReference type="InterPro" id="IPR001695">
    <property type="entry name" value="Lysyl_oxidase"/>
</dbReference>
<dbReference type="GO" id="GO:0005507">
    <property type="term" value="F:copper ion binding"/>
    <property type="evidence" value="ECO:0007669"/>
    <property type="project" value="InterPro"/>
</dbReference>
<name>A0A1F4XRL8_9BACT</name>
<comment type="caution">
    <text evidence="2">The sequence shown here is derived from an EMBL/GenBank/DDBJ whole genome shotgun (WGS) entry which is preliminary data.</text>
</comment>
<dbReference type="AlphaFoldDB" id="A0A1F4XRL8"/>
<dbReference type="Pfam" id="PF01186">
    <property type="entry name" value="Lysyl_oxidase"/>
    <property type="match status" value="1"/>
</dbReference>
<proteinExistence type="predicted"/>
<evidence type="ECO:0000256" key="1">
    <source>
        <dbReference type="SAM" id="SignalP"/>
    </source>
</evidence>
<feature type="signal peptide" evidence="1">
    <location>
        <begin position="1"/>
        <end position="23"/>
    </location>
</feature>
<reference evidence="2 3" key="1">
    <citation type="journal article" date="2016" name="Nat. Commun.">
        <title>Thousands of microbial genomes shed light on interconnected biogeochemical processes in an aquifer system.</title>
        <authorList>
            <person name="Anantharaman K."/>
            <person name="Brown C.T."/>
            <person name="Hug L.A."/>
            <person name="Sharon I."/>
            <person name="Castelle C.J."/>
            <person name="Probst A.J."/>
            <person name="Thomas B.C."/>
            <person name="Singh A."/>
            <person name="Wilkins M.J."/>
            <person name="Karaoz U."/>
            <person name="Brodie E.L."/>
            <person name="Williams K.H."/>
            <person name="Hubbard S.S."/>
            <person name="Banfield J.F."/>
        </authorList>
    </citation>
    <scope>NUCLEOTIDE SEQUENCE [LARGE SCALE GENOMIC DNA]</scope>
</reference>
<sequence>MKYAPYVALASGLFILSAVGLSAATEVIPNLKALPASDIRLAQSGSSTLLRFSTTGWNDGVGPLEVFAGEIDRENGKQNVYQRIYNTDGTVSREPLVGSFIWHEAHNHFHFEDYATYTLQLAGAPGASDRFGQKTTFCIMDTTRMNTKLSGAPKRPVYDTCGSVVQGMSVGWGDTYGYQLAGQEIDVTGLADGDYKLIIELDPKDKLDETNEGDNVSIIDIRISNGTVSVIGGGSRGRGNH</sequence>